<keyword evidence="2" id="KW-1185">Reference proteome</keyword>
<evidence type="ECO:0000313" key="2">
    <source>
        <dbReference type="Proteomes" id="UP000186607"/>
    </source>
</evidence>
<protein>
    <recommendedName>
        <fullName evidence="3">DUF4352 domain-containing protein</fullName>
    </recommendedName>
</protein>
<sequence>MLAAPLALAAVALAAGPYTVQWNGKTVFGDAIMQGGKTYVSAEALKNAGIGVSVRGNVVSLAPVGGANEVGAVEGCLNQQLFNGVWRFKVLSVVQSGPLWRLKVEMKFGSATGGYSTSGTGVLGYNLQLESGKVIPVNSSVVDLRDKGFLPGEGFTPTLDFDAGGVGGKPVKLVVPVDPAGVANTGLSYSVKDPSFRVDLTCKK</sequence>
<dbReference type="Proteomes" id="UP000186607">
    <property type="component" value="Unassembled WGS sequence"/>
</dbReference>
<evidence type="ECO:0008006" key="3">
    <source>
        <dbReference type="Google" id="ProtNLM"/>
    </source>
</evidence>
<accession>A0A1U7NWR9</accession>
<proteinExistence type="predicted"/>
<reference evidence="1 2" key="1">
    <citation type="submission" date="2017-01" db="EMBL/GenBank/DDBJ databases">
        <title>Genome Analysis of Deinococcus marmoris KOPRI26562.</title>
        <authorList>
            <person name="Kim J.H."/>
            <person name="Oh H.-M."/>
        </authorList>
    </citation>
    <scope>NUCLEOTIDE SEQUENCE [LARGE SCALE GENOMIC DNA]</scope>
    <source>
        <strain evidence="1 2">KOPRI26562</strain>
    </source>
</reference>
<name>A0A1U7NWR9_9DEIO</name>
<gene>
    <name evidence="1" type="ORF">BOO71_0009052</name>
</gene>
<comment type="caution">
    <text evidence="1">The sequence shown here is derived from an EMBL/GenBank/DDBJ whole genome shotgun (WGS) entry which is preliminary data.</text>
</comment>
<dbReference type="AlphaFoldDB" id="A0A1U7NWR9"/>
<dbReference type="EMBL" id="MSTI01000103">
    <property type="protein sequence ID" value="OLV17356.1"/>
    <property type="molecule type" value="Genomic_DNA"/>
</dbReference>
<evidence type="ECO:0000313" key="1">
    <source>
        <dbReference type="EMBL" id="OLV17356.1"/>
    </source>
</evidence>
<organism evidence="1 2">
    <name type="scientific">Deinococcus marmoris</name>
    <dbReference type="NCBI Taxonomy" id="249408"/>
    <lineage>
        <taxon>Bacteria</taxon>
        <taxon>Thermotogati</taxon>
        <taxon>Deinococcota</taxon>
        <taxon>Deinococci</taxon>
        <taxon>Deinococcales</taxon>
        <taxon>Deinococcaceae</taxon>
        <taxon>Deinococcus</taxon>
    </lineage>
</organism>